<feature type="domain" description="FAD-binding" evidence="6">
    <location>
        <begin position="506"/>
        <end position="710"/>
    </location>
</feature>
<evidence type="ECO:0000313" key="7">
    <source>
        <dbReference type="EMBL" id="KAG0281204.1"/>
    </source>
</evidence>
<evidence type="ECO:0000256" key="3">
    <source>
        <dbReference type="ARBA" id="ARBA00022827"/>
    </source>
</evidence>
<dbReference type="InterPro" id="IPR036188">
    <property type="entry name" value="FAD/NAD-bd_sf"/>
</dbReference>
<evidence type="ECO:0000259" key="6">
    <source>
        <dbReference type="Pfam" id="PF01494"/>
    </source>
</evidence>
<proteinExistence type="inferred from homology"/>
<sequence length="730" mass="81796">MDTSTEKRTDKTLSTAGFKGSELPPLVTTYPPRVLIVGAGLAGLFLGILLERAGIPYEILERSADIKPLGAVMCLSPNILPAFEQLGLYDELMSFSKPALRTTFFTGDLKVIAKSEILTTKSVGYDRILFARPELYSMLFKQIPRDKIHMSKKVLSFQQNHEGVMLRFGDNSTIHGDILVGADGAHSAIRQHLYKTLDKQGLLPRSDNVEMNRGYISLVGTTDSLDPGRYPGLLKEDSESFYVIGDKMPGNKICWNVVIQVGMTEIADEQFRSSDWVPQQNQKILDSTRHFKTPYGTLGDLFDATPIENVSKVYFEDMLFETWNYGRTILPSSGAGAVNAMQDAVVLANHLYDIYPTSFENIKTALSKFKEERFDAVKEQYPQSYISAKLIFGHRTYFFTWTEHVSERSNAGAGLGGLFLGILLEKAGIPYEIFERSAEIKPLGSVMCLPALRTTFCSGDLKPIAKSEILTTERYVVKPWRVCRLRSILFARSKLCESLFKKIPVSKIHTSKKVVSFVQDHDGVTMTFEDDTTAHGDIIVGADGNHSGVRQHLYRLLEKDGILPKSDTKDMDKGYISVVGTADALDTAKYPGLLKEDSECYYVIGDKETPHSWVTFTVPSNRICWNVVIQMGLDPVADEQFKSSDWVAQDNRKMLDSIRHFKTPYGTLGDLFDATQIDRVCKVYFEDMLFNTWNHGRAALIGDAHHKVPKRGTQDVVTQKPSRRKDGSEA</sequence>
<evidence type="ECO:0000313" key="8">
    <source>
        <dbReference type="Proteomes" id="UP001194580"/>
    </source>
</evidence>
<keyword evidence="8" id="KW-1185">Reference proteome</keyword>
<feature type="domain" description="FAD-binding" evidence="6">
    <location>
        <begin position="34"/>
        <end position="352"/>
    </location>
</feature>
<keyword evidence="2" id="KW-0285">Flavoprotein</keyword>
<dbReference type="Proteomes" id="UP001194580">
    <property type="component" value="Unassembled WGS sequence"/>
</dbReference>
<keyword evidence="3" id="KW-0274">FAD</keyword>
<feature type="region of interest" description="Disordered" evidence="5">
    <location>
        <begin position="710"/>
        <end position="730"/>
    </location>
</feature>
<dbReference type="PRINTS" id="PR00420">
    <property type="entry name" value="RNGMNOXGNASE"/>
</dbReference>
<dbReference type="AlphaFoldDB" id="A0AAD4DLC7"/>
<evidence type="ECO:0000256" key="1">
    <source>
        <dbReference type="ARBA" id="ARBA00007992"/>
    </source>
</evidence>
<comment type="caution">
    <text evidence="7">The sequence shown here is derived from an EMBL/GenBank/DDBJ whole genome shotgun (WGS) entry which is preliminary data.</text>
</comment>
<gene>
    <name evidence="7" type="ORF">BGZ95_006030</name>
</gene>
<reference evidence="7" key="1">
    <citation type="journal article" date="2020" name="Fungal Divers.">
        <title>Resolving the Mortierellaceae phylogeny through synthesis of multi-gene phylogenetics and phylogenomics.</title>
        <authorList>
            <person name="Vandepol N."/>
            <person name="Liber J."/>
            <person name="Desiro A."/>
            <person name="Na H."/>
            <person name="Kennedy M."/>
            <person name="Barry K."/>
            <person name="Grigoriev I.V."/>
            <person name="Miller A.N."/>
            <person name="O'Donnell K."/>
            <person name="Stajich J.E."/>
            <person name="Bonito G."/>
        </authorList>
    </citation>
    <scope>NUCLEOTIDE SEQUENCE</scope>
    <source>
        <strain evidence="7">NRRL 28262</strain>
    </source>
</reference>
<name>A0AAD4DLC7_9FUNG</name>
<dbReference type="GO" id="GO:0071949">
    <property type="term" value="F:FAD binding"/>
    <property type="evidence" value="ECO:0007669"/>
    <property type="project" value="InterPro"/>
</dbReference>
<dbReference type="EMBL" id="JAAAIL010000028">
    <property type="protein sequence ID" value="KAG0281204.1"/>
    <property type="molecule type" value="Genomic_DNA"/>
</dbReference>
<dbReference type="GO" id="GO:0004497">
    <property type="term" value="F:monooxygenase activity"/>
    <property type="evidence" value="ECO:0007669"/>
    <property type="project" value="InterPro"/>
</dbReference>
<dbReference type="InterPro" id="IPR050562">
    <property type="entry name" value="FAD_mOase_fung"/>
</dbReference>
<evidence type="ECO:0000256" key="2">
    <source>
        <dbReference type="ARBA" id="ARBA00022630"/>
    </source>
</evidence>
<accession>A0AAD4DLC7</accession>
<protein>
    <recommendedName>
        <fullName evidence="6">FAD-binding domain-containing protein</fullName>
    </recommendedName>
</protein>
<comment type="similarity">
    <text evidence="1">Belongs to the paxM FAD-dependent monooxygenase family.</text>
</comment>
<keyword evidence="4" id="KW-0560">Oxidoreductase</keyword>
<dbReference type="InterPro" id="IPR002938">
    <property type="entry name" value="FAD-bd"/>
</dbReference>
<dbReference type="SUPFAM" id="SSF51905">
    <property type="entry name" value="FAD/NAD(P)-binding domain"/>
    <property type="match status" value="2"/>
</dbReference>
<evidence type="ECO:0000256" key="4">
    <source>
        <dbReference type="ARBA" id="ARBA00023002"/>
    </source>
</evidence>
<dbReference type="Gene3D" id="3.50.50.60">
    <property type="entry name" value="FAD/NAD(P)-binding domain"/>
    <property type="match status" value="2"/>
</dbReference>
<dbReference type="PANTHER" id="PTHR47356:SF2">
    <property type="entry name" value="FAD-BINDING DOMAIN-CONTAINING PROTEIN-RELATED"/>
    <property type="match status" value="1"/>
</dbReference>
<organism evidence="7 8">
    <name type="scientific">Linnemannia exigua</name>
    <dbReference type="NCBI Taxonomy" id="604196"/>
    <lineage>
        <taxon>Eukaryota</taxon>
        <taxon>Fungi</taxon>
        <taxon>Fungi incertae sedis</taxon>
        <taxon>Mucoromycota</taxon>
        <taxon>Mortierellomycotina</taxon>
        <taxon>Mortierellomycetes</taxon>
        <taxon>Mortierellales</taxon>
        <taxon>Mortierellaceae</taxon>
        <taxon>Linnemannia</taxon>
    </lineage>
</organism>
<dbReference type="Pfam" id="PF01494">
    <property type="entry name" value="FAD_binding_3"/>
    <property type="match status" value="2"/>
</dbReference>
<dbReference type="PANTHER" id="PTHR47356">
    <property type="entry name" value="FAD-DEPENDENT MONOOXYGENASE ASQG-RELATED"/>
    <property type="match status" value="1"/>
</dbReference>
<evidence type="ECO:0000256" key="5">
    <source>
        <dbReference type="SAM" id="MobiDB-lite"/>
    </source>
</evidence>